<dbReference type="Pfam" id="PF02924">
    <property type="entry name" value="HDPD"/>
    <property type="match status" value="1"/>
</dbReference>
<evidence type="ECO:0000313" key="1">
    <source>
        <dbReference type="EMBL" id="CAB1367235.1"/>
    </source>
</evidence>
<dbReference type="EMBL" id="LR778301">
    <property type="protein sequence ID" value="CAB1367235.1"/>
    <property type="molecule type" value="Genomic_DNA"/>
</dbReference>
<reference evidence="1 3" key="1">
    <citation type="submission" date="2020-03" db="EMBL/GenBank/DDBJ databases">
        <authorList>
            <consortium name="Genoscope - CEA"/>
            <person name="William W."/>
        </authorList>
    </citation>
    <scope>NUCLEOTIDE SEQUENCE [LARGE SCALE GENOMIC DNA]</scope>
    <source>
        <strain evidence="3">DSM 16959</strain>
        <strain evidence="1">DSM16959</strain>
    </source>
</reference>
<dbReference type="KEGG" id="doe:DENOEST_3989"/>
<dbReference type="InterPro" id="IPR004195">
    <property type="entry name" value="Head_decoration_D"/>
</dbReference>
<dbReference type="AlphaFoldDB" id="A0A6S6XRA1"/>
<dbReference type="Proteomes" id="UP000515733">
    <property type="component" value="Chromosome"/>
</dbReference>
<evidence type="ECO:0000313" key="3">
    <source>
        <dbReference type="Proteomes" id="UP000515733"/>
    </source>
</evidence>
<dbReference type="KEGG" id="doe:DENOEST_0063"/>
<dbReference type="RefSeq" id="WP_145770262.1">
    <property type="nucleotide sequence ID" value="NZ_LR778301.1"/>
</dbReference>
<evidence type="ECO:0000313" key="2">
    <source>
        <dbReference type="EMBL" id="CAB1371143.1"/>
    </source>
</evidence>
<dbReference type="OrthoDB" id="9099687at2"/>
<sequence>MSTPLISPSTLGDLIKRESDPDYTRETVTLKAGAAYPLGAVLGRITATGVYAFSPAASTTGIEGAEIASAVLLHPVAVSDTDTQAVVLARGQVIVADRALAFDATVADAAAQSLKHQQLAAHGIVVRPVA</sequence>
<keyword evidence="3" id="KW-1185">Reference proteome</keyword>
<accession>A0A6S6XRA1</accession>
<proteinExistence type="predicted"/>
<dbReference type="EMBL" id="LR778301">
    <property type="protein sequence ID" value="CAB1371143.1"/>
    <property type="molecule type" value="Genomic_DNA"/>
</dbReference>
<protein>
    <submittedName>
        <fullName evidence="1">Phage-related protein</fullName>
    </submittedName>
</protein>
<gene>
    <name evidence="1" type="ORF">DENOEST_0063</name>
    <name evidence="2" type="ORF">DENOEST_3989</name>
</gene>
<name>A0A6S6XRA1_9PROT</name>
<organism evidence="1 3">
    <name type="scientific">Denitratisoma oestradiolicum</name>
    <dbReference type="NCBI Taxonomy" id="311182"/>
    <lineage>
        <taxon>Bacteria</taxon>
        <taxon>Pseudomonadati</taxon>
        <taxon>Pseudomonadota</taxon>
        <taxon>Betaproteobacteria</taxon>
        <taxon>Nitrosomonadales</taxon>
        <taxon>Sterolibacteriaceae</taxon>
        <taxon>Denitratisoma</taxon>
    </lineage>
</organism>